<dbReference type="PRINTS" id="PR00161">
    <property type="entry name" value="NIHGNASECYTB"/>
</dbReference>
<evidence type="ECO:0000256" key="8">
    <source>
        <dbReference type="ARBA" id="ARBA00022982"/>
    </source>
</evidence>
<dbReference type="GO" id="GO:0020037">
    <property type="term" value="F:heme binding"/>
    <property type="evidence" value="ECO:0007669"/>
    <property type="project" value="TreeGrafter"/>
</dbReference>
<protein>
    <submittedName>
        <fullName evidence="14">Hydrogenase</fullName>
    </submittedName>
</protein>
<name>A0A135L5Z9_9BACI</name>
<feature type="transmembrane region" description="Helical" evidence="12">
    <location>
        <begin position="84"/>
        <end position="106"/>
    </location>
</feature>
<dbReference type="EMBL" id="LSKU01000001">
    <property type="protein sequence ID" value="KXG44445.1"/>
    <property type="molecule type" value="Genomic_DNA"/>
</dbReference>
<reference evidence="14 15" key="1">
    <citation type="submission" date="2016-02" db="EMBL/GenBank/DDBJ databases">
        <title>Draft Genome for Tepidibacillus decaturensis nov. sp. Strain Z9, an Anaerobic, Moderately Thermophilic and Heterotrophic Bacterium from Deep Subsurface of the Illinois Basin, USA.</title>
        <authorList>
            <person name="Dong Y."/>
            <person name="Chang J.Y."/>
            <person name="Sanford R."/>
            <person name="Fouke B.W."/>
        </authorList>
    </citation>
    <scope>NUCLEOTIDE SEQUENCE [LARGE SCALE GENOMIC DNA]</scope>
    <source>
        <strain evidence="14 15">Z9</strain>
    </source>
</reference>
<dbReference type="NCBIfam" id="TIGR02125">
    <property type="entry name" value="CytB-hydogenase"/>
    <property type="match status" value="1"/>
</dbReference>
<dbReference type="Gene3D" id="1.20.950.20">
    <property type="entry name" value="Transmembrane di-heme cytochromes, Chain C"/>
    <property type="match status" value="1"/>
</dbReference>
<dbReference type="InterPro" id="IPR011577">
    <property type="entry name" value="Cyt_b561_bac/Ni-Hgenase"/>
</dbReference>
<keyword evidence="10" id="KW-0408">Iron</keyword>
<dbReference type="InterPro" id="IPR051542">
    <property type="entry name" value="Hydrogenase_cytochrome"/>
</dbReference>
<proteinExistence type="inferred from homology"/>
<keyword evidence="3" id="KW-0813">Transport</keyword>
<keyword evidence="7" id="KW-0479">Metal-binding</keyword>
<comment type="similarity">
    <text evidence="2">Belongs to the HupC/HyaC/HydC family.</text>
</comment>
<keyword evidence="6 12" id="KW-0812">Transmembrane</keyword>
<dbReference type="Proteomes" id="UP000070352">
    <property type="component" value="Unassembled WGS sequence"/>
</dbReference>
<evidence type="ECO:0000256" key="10">
    <source>
        <dbReference type="ARBA" id="ARBA00023004"/>
    </source>
</evidence>
<evidence type="ECO:0000256" key="9">
    <source>
        <dbReference type="ARBA" id="ARBA00022989"/>
    </source>
</evidence>
<dbReference type="InterPro" id="IPR000516">
    <property type="entry name" value="Ni-dep_Hydgase_cyt-B"/>
</dbReference>
<dbReference type="GO" id="GO:0009055">
    <property type="term" value="F:electron transfer activity"/>
    <property type="evidence" value="ECO:0007669"/>
    <property type="project" value="InterPro"/>
</dbReference>
<dbReference type="PROSITE" id="PS00883">
    <property type="entry name" value="NI_HGENASE_CYTB_2"/>
    <property type="match status" value="1"/>
</dbReference>
<gene>
    <name evidence="14" type="ORF">U473_10800</name>
</gene>
<evidence type="ECO:0000256" key="4">
    <source>
        <dbReference type="ARBA" id="ARBA00022475"/>
    </source>
</evidence>
<dbReference type="PROSITE" id="PS00882">
    <property type="entry name" value="NI_HGENASE_CYTB_1"/>
    <property type="match status" value="1"/>
</dbReference>
<evidence type="ECO:0000256" key="1">
    <source>
        <dbReference type="ARBA" id="ARBA00004651"/>
    </source>
</evidence>
<evidence type="ECO:0000256" key="12">
    <source>
        <dbReference type="SAM" id="Phobius"/>
    </source>
</evidence>
<evidence type="ECO:0000256" key="7">
    <source>
        <dbReference type="ARBA" id="ARBA00022723"/>
    </source>
</evidence>
<accession>A0A135L5Z9</accession>
<evidence type="ECO:0000256" key="3">
    <source>
        <dbReference type="ARBA" id="ARBA00022448"/>
    </source>
</evidence>
<keyword evidence="9 12" id="KW-1133">Transmembrane helix</keyword>
<dbReference type="SUPFAM" id="SSF81342">
    <property type="entry name" value="Transmembrane di-heme cytochromes"/>
    <property type="match status" value="1"/>
</dbReference>
<evidence type="ECO:0000256" key="2">
    <source>
        <dbReference type="ARBA" id="ARBA00008622"/>
    </source>
</evidence>
<feature type="transmembrane region" description="Helical" evidence="12">
    <location>
        <begin position="153"/>
        <end position="174"/>
    </location>
</feature>
<dbReference type="GO" id="GO:0022904">
    <property type="term" value="P:respiratory electron transport chain"/>
    <property type="evidence" value="ECO:0007669"/>
    <property type="project" value="InterPro"/>
</dbReference>
<dbReference type="GO" id="GO:0005886">
    <property type="term" value="C:plasma membrane"/>
    <property type="evidence" value="ECO:0007669"/>
    <property type="project" value="UniProtKB-SubCell"/>
</dbReference>
<evidence type="ECO:0000313" key="14">
    <source>
        <dbReference type="EMBL" id="KXG44445.1"/>
    </source>
</evidence>
<dbReference type="STRING" id="1413211.U473_10800"/>
<dbReference type="InterPro" id="IPR016174">
    <property type="entry name" value="Di-haem_cyt_TM"/>
</dbReference>
<dbReference type="PANTHER" id="PTHR30485">
    <property type="entry name" value="NI/FE-HYDROGENASE 1 B-TYPE CYTOCHROME SUBUNIT"/>
    <property type="match status" value="1"/>
</dbReference>
<organism evidence="14 15">
    <name type="scientific">Tepidibacillus decaturensis</name>
    <dbReference type="NCBI Taxonomy" id="1413211"/>
    <lineage>
        <taxon>Bacteria</taxon>
        <taxon>Bacillati</taxon>
        <taxon>Bacillota</taxon>
        <taxon>Bacilli</taxon>
        <taxon>Bacillales</taxon>
        <taxon>Bacillaceae</taxon>
        <taxon>Tepidibacillus</taxon>
    </lineage>
</organism>
<keyword evidence="4" id="KW-1003">Cell membrane</keyword>
<dbReference type="GO" id="GO:0005506">
    <property type="term" value="F:iron ion binding"/>
    <property type="evidence" value="ECO:0007669"/>
    <property type="project" value="InterPro"/>
</dbReference>
<keyword evidence="15" id="KW-1185">Reference proteome</keyword>
<comment type="caution">
    <text evidence="14">The sequence shown here is derived from an EMBL/GenBank/DDBJ whole genome shotgun (WGS) entry which is preliminary data.</text>
</comment>
<feature type="domain" description="Cytochrome b561 bacterial/Ni-hydrogenase" evidence="13">
    <location>
        <begin position="37"/>
        <end position="241"/>
    </location>
</feature>
<keyword evidence="8" id="KW-0249">Electron transport</keyword>
<keyword evidence="5" id="KW-0349">Heme</keyword>
<evidence type="ECO:0000256" key="11">
    <source>
        <dbReference type="ARBA" id="ARBA00023136"/>
    </source>
</evidence>
<feature type="transmembrane region" description="Helical" evidence="12">
    <location>
        <begin position="204"/>
        <end position="224"/>
    </location>
</feature>
<dbReference type="PANTHER" id="PTHR30485:SF0">
    <property type="entry name" value="NI_FE-HYDROGENASE 1 B-TYPE CYTOCHROME SUBUNIT-RELATED"/>
    <property type="match status" value="1"/>
</dbReference>
<evidence type="ECO:0000259" key="13">
    <source>
        <dbReference type="Pfam" id="PF01292"/>
    </source>
</evidence>
<dbReference type="OrthoDB" id="197262at2"/>
<dbReference type="AlphaFoldDB" id="A0A135L5Z9"/>
<dbReference type="Pfam" id="PF01292">
    <property type="entry name" value="Ni_hydr_CYTB"/>
    <property type="match status" value="1"/>
</dbReference>
<sequence length="250" mass="29749">MSIPTEPNPIPRYQPDFTFDPNHVSRNMKGNCTKVYVWELPVRIFHWINALAIIILMITGVYIAHPFVAAPVQEEAYYSFLMGWVRYIHFFSAFVFTINLLVRFYWVFVGNQYAKSNPLRKEFWKGTFETIKFYLFLKNKKKHYIGHNALAELSYWIFIGTGSLIMMFTGYYLYFEPNPESFWGKFFSWVPYLFGGDSFSVRSWHHLVAWGFMVFMVIHIYMAFREDWLTRNGTVSSIFTGYKSECDLRD</sequence>
<feature type="transmembrane region" description="Helical" evidence="12">
    <location>
        <begin position="44"/>
        <end position="64"/>
    </location>
</feature>
<evidence type="ECO:0000256" key="5">
    <source>
        <dbReference type="ARBA" id="ARBA00022617"/>
    </source>
</evidence>
<evidence type="ECO:0000313" key="15">
    <source>
        <dbReference type="Proteomes" id="UP000070352"/>
    </source>
</evidence>
<comment type="subcellular location">
    <subcellularLocation>
        <location evidence="1">Cell membrane</location>
        <topology evidence="1">Multi-pass membrane protein</topology>
    </subcellularLocation>
</comment>
<evidence type="ECO:0000256" key="6">
    <source>
        <dbReference type="ARBA" id="ARBA00022692"/>
    </source>
</evidence>
<keyword evidence="11 12" id="KW-0472">Membrane</keyword>